<evidence type="ECO:0000313" key="1">
    <source>
        <dbReference type="EMBL" id="EKD25079.1"/>
    </source>
</evidence>
<dbReference type="AlphaFoldDB" id="K1YI98"/>
<organism evidence="1">
    <name type="scientific">uncultured bacterium</name>
    <name type="common">gcode 4</name>
    <dbReference type="NCBI Taxonomy" id="1234023"/>
    <lineage>
        <taxon>Bacteria</taxon>
        <taxon>environmental samples</taxon>
    </lineage>
</organism>
<sequence length="135" mass="15719">MKYIKKIFLLIIMGAYLAHSSFASGLWFLWHHEISVNQNDIETSQSCWTESKNCCSTTDNCATLCIVQEYQISSISDLKLHDHNDQCNNNSLGNLSIYEYRLEDLYVIYPRQSFSLRNILVFDAKDLVWIIKLTI</sequence>
<comment type="caution">
    <text evidence="1">The sequence shown here is derived from an EMBL/GenBank/DDBJ whole genome shotgun (WGS) entry which is preliminary data.</text>
</comment>
<reference evidence="1" key="1">
    <citation type="journal article" date="2012" name="Science">
        <title>Fermentation, hydrogen, and sulfur metabolism in multiple uncultivated bacterial phyla.</title>
        <authorList>
            <person name="Wrighton K.C."/>
            <person name="Thomas B.C."/>
            <person name="Sharon I."/>
            <person name="Miller C.S."/>
            <person name="Castelle C.J."/>
            <person name="VerBerkmoes N.C."/>
            <person name="Wilkins M.J."/>
            <person name="Hettich R.L."/>
            <person name="Lipton M.S."/>
            <person name="Williams K.H."/>
            <person name="Long P.E."/>
            <person name="Banfield J.F."/>
        </authorList>
    </citation>
    <scope>NUCLEOTIDE SEQUENCE [LARGE SCALE GENOMIC DNA]</scope>
</reference>
<gene>
    <name evidence="1" type="ORF">ACD_80C00121G0007</name>
</gene>
<name>K1YI98_9BACT</name>
<accession>K1YI98</accession>
<dbReference type="EMBL" id="AMFJ01036128">
    <property type="protein sequence ID" value="EKD25079.1"/>
    <property type="molecule type" value="Genomic_DNA"/>
</dbReference>
<protein>
    <submittedName>
        <fullName evidence="1">Uncharacterized protein</fullName>
    </submittedName>
</protein>
<proteinExistence type="predicted"/>